<gene>
    <name evidence="11" type="ORF">TBIB3V08_LOCUS1735</name>
</gene>
<sequence length="436" mass="49515">MVAPSSCSRSWLLLAMVGCLWGSPVETRMINYQQDTPIHSGGWTHEERPTLDLPTLPDKADFNMPTPNLARKYGYLAESHKVKTQDGYLLTVHRIPGIASLDHNFDRPRPAVLLQHGLLCSSAEWVMLGINNALAYKLVDNGFDVWMGNARGNTYSQSHVSESVRNFKFWEFSWDEMGRYDLPAVVDYILSVTGQKELFYIGHSMGCTMFFVMCATHPEYNSKIRHMFAMAPVAFMSAVNTPFKALIPISRKIWSFTKVVGVSAWMHHDFILRFMTKYKCELPNWRHIRMCRHGFPYMYSVLNSTTHSNASIIPLVQGHTPAGTSLKVIIHFGQLSRSGRFNNFDYGLKNNVKRYQNKIPPDYNLTKIITPMTLLYSDSDWLANSKDVTRLAELLPSAVTRRVPSTTFTHTDFVYGATATTLVYDNIIQSMLGGVQ</sequence>
<evidence type="ECO:0000256" key="9">
    <source>
        <dbReference type="SAM" id="SignalP"/>
    </source>
</evidence>
<evidence type="ECO:0000256" key="6">
    <source>
        <dbReference type="ARBA" id="ARBA00023180"/>
    </source>
</evidence>
<evidence type="ECO:0000256" key="4">
    <source>
        <dbReference type="ARBA" id="ARBA00022963"/>
    </source>
</evidence>
<dbReference type="InterPro" id="IPR006693">
    <property type="entry name" value="AB_hydrolase_lipase"/>
</dbReference>
<accession>A0A7R9ESC2</accession>
<feature type="active site" description="Charge relay system" evidence="8">
    <location>
        <position position="380"/>
    </location>
</feature>
<feature type="active site" description="Charge relay system" evidence="8">
    <location>
        <position position="410"/>
    </location>
</feature>
<dbReference type="AlphaFoldDB" id="A0A7R9ESC2"/>
<evidence type="ECO:0000256" key="5">
    <source>
        <dbReference type="ARBA" id="ARBA00023098"/>
    </source>
</evidence>
<dbReference type="GO" id="GO:0016042">
    <property type="term" value="P:lipid catabolic process"/>
    <property type="evidence" value="ECO:0007669"/>
    <property type="project" value="UniProtKB-KW"/>
</dbReference>
<evidence type="ECO:0000256" key="8">
    <source>
        <dbReference type="PIRSR" id="PIRSR000862-1"/>
    </source>
</evidence>
<evidence type="ECO:0000256" key="1">
    <source>
        <dbReference type="ARBA" id="ARBA00010701"/>
    </source>
</evidence>
<keyword evidence="6" id="KW-0325">Glycoprotein</keyword>
<dbReference type="Gene3D" id="3.40.50.1820">
    <property type="entry name" value="alpha/beta hydrolase"/>
    <property type="match status" value="1"/>
</dbReference>
<evidence type="ECO:0000313" key="11">
    <source>
        <dbReference type="EMBL" id="CAD7439158.1"/>
    </source>
</evidence>
<keyword evidence="3 7" id="KW-0378">Hydrolase</keyword>
<dbReference type="GO" id="GO:0016788">
    <property type="term" value="F:hydrolase activity, acting on ester bonds"/>
    <property type="evidence" value="ECO:0007669"/>
    <property type="project" value="InterPro"/>
</dbReference>
<evidence type="ECO:0000256" key="3">
    <source>
        <dbReference type="ARBA" id="ARBA00022801"/>
    </source>
</evidence>
<feature type="signal peptide" evidence="9">
    <location>
        <begin position="1"/>
        <end position="22"/>
    </location>
</feature>
<dbReference type="FunFam" id="3.40.50.1820:FF:000057">
    <property type="entry name" value="Lipase"/>
    <property type="match status" value="1"/>
</dbReference>
<feature type="active site" description="Nucleophile" evidence="8">
    <location>
        <position position="204"/>
    </location>
</feature>
<protein>
    <recommendedName>
        <fullName evidence="7">Lipase</fullName>
    </recommendedName>
</protein>
<evidence type="ECO:0000256" key="2">
    <source>
        <dbReference type="ARBA" id="ARBA00022729"/>
    </source>
</evidence>
<dbReference type="InterPro" id="IPR029058">
    <property type="entry name" value="AB_hydrolase_fold"/>
</dbReference>
<dbReference type="PANTHER" id="PTHR11005">
    <property type="entry name" value="LYSOSOMAL ACID LIPASE-RELATED"/>
    <property type="match status" value="1"/>
</dbReference>
<keyword evidence="4 7" id="KW-0442">Lipid degradation</keyword>
<dbReference type="PIRSF" id="PIRSF000862">
    <property type="entry name" value="Steryl_ester_lip"/>
    <property type="match status" value="1"/>
</dbReference>
<dbReference type="Pfam" id="PF04083">
    <property type="entry name" value="Abhydro_lipase"/>
    <property type="match status" value="1"/>
</dbReference>
<keyword evidence="2 9" id="KW-0732">Signal</keyword>
<evidence type="ECO:0000259" key="10">
    <source>
        <dbReference type="Pfam" id="PF04083"/>
    </source>
</evidence>
<reference evidence="11" key="1">
    <citation type="submission" date="2020-11" db="EMBL/GenBank/DDBJ databases">
        <authorList>
            <person name="Tran Van P."/>
        </authorList>
    </citation>
    <scope>NUCLEOTIDE SEQUENCE</scope>
</reference>
<comment type="similarity">
    <text evidence="1 7">Belongs to the AB hydrolase superfamily. Lipase family.</text>
</comment>
<keyword evidence="5" id="KW-0443">Lipid metabolism</keyword>
<organism evidence="11">
    <name type="scientific">Timema bartmani</name>
    <dbReference type="NCBI Taxonomy" id="61472"/>
    <lineage>
        <taxon>Eukaryota</taxon>
        <taxon>Metazoa</taxon>
        <taxon>Ecdysozoa</taxon>
        <taxon>Arthropoda</taxon>
        <taxon>Hexapoda</taxon>
        <taxon>Insecta</taxon>
        <taxon>Pterygota</taxon>
        <taxon>Neoptera</taxon>
        <taxon>Polyneoptera</taxon>
        <taxon>Phasmatodea</taxon>
        <taxon>Timematodea</taxon>
        <taxon>Timematoidea</taxon>
        <taxon>Timematidae</taxon>
        <taxon>Timema</taxon>
    </lineage>
</organism>
<feature type="domain" description="Partial AB-hydrolase lipase" evidence="10">
    <location>
        <begin position="67"/>
        <end position="127"/>
    </location>
</feature>
<evidence type="ECO:0000256" key="7">
    <source>
        <dbReference type="PIRNR" id="PIRNR000862"/>
    </source>
</evidence>
<dbReference type="EMBL" id="OD564613">
    <property type="protein sequence ID" value="CAD7439158.1"/>
    <property type="molecule type" value="Genomic_DNA"/>
</dbReference>
<dbReference type="SUPFAM" id="SSF53474">
    <property type="entry name" value="alpha/beta-Hydrolases"/>
    <property type="match status" value="1"/>
</dbReference>
<name>A0A7R9ESC2_9NEOP</name>
<feature type="chain" id="PRO_5031304031" description="Lipase" evidence="9">
    <location>
        <begin position="23"/>
        <end position="436"/>
    </location>
</feature>
<dbReference type="InterPro" id="IPR025483">
    <property type="entry name" value="Lipase_euk"/>
</dbReference>
<proteinExistence type="inferred from homology"/>